<sequence>MAGRKRKYTDNQERKRAYYERHAERHREKARDRWHARQAKQKVAEEEQEIEDEEDALFAMLGVFWTVESTTKFETLLYCLTGDLRKWRSSDTDVQEYTALTEAGISMKASNLPLKTFVERTAKGRRIAQAVAEIAAQAETLVDPTLVVEETAVWAVYGYDLQGPILSGLSAVRKRALRIVSNLDEVCLMYGVEDALRTKFEARHLLWQVYSD</sequence>
<dbReference type="EMBL" id="KV425919">
    <property type="protein sequence ID" value="KZV98432.1"/>
    <property type="molecule type" value="Genomic_DNA"/>
</dbReference>
<keyword evidence="3" id="KW-1185">Reference proteome</keyword>
<feature type="compositionally biased region" description="Basic and acidic residues" evidence="1">
    <location>
        <begin position="8"/>
        <end position="35"/>
    </location>
</feature>
<accession>A0A165LWM6</accession>
<organism evidence="2 3">
    <name type="scientific">Exidia glandulosa HHB12029</name>
    <dbReference type="NCBI Taxonomy" id="1314781"/>
    <lineage>
        <taxon>Eukaryota</taxon>
        <taxon>Fungi</taxon>
        <taxon>Dikarya</taxon>
        <taxon>Basidiomycota</taxon>
        <taxon>Agaricomycotina</taxon>
        <taxon>Agaricomycetes</taxon>
        <taxon>Auriculariales</taxon>
        <taxon>Exidiaceae</taxon>
        <taxon>Exidia</taxon>
    </lineage>
</organism>
<evidence type="ECO:0000313" key="2">
    <source>
        <dbReference type="EMBL" id="KZV98432.1"/>
    </source>
</evidence>
<gene>
    <name evidence="2" type="ORF">EXIGLDRAFT_763576</name>
</gene>
<dbReference type="InParanoid" id="A0A165LWM6"/>
<reference evidence="2 3" key="1">
    <citation type="journal article" date="2016" name="Mol. Biol. Evol.">
        <title>Comparative Genomics of Early-Diverging Mushroom-Forming Fungi Provides Insights into the Origins of Lignocellulose Decay Capabilities.</title>
        <authorList>
            <person name="Nagy L.G."/>
            <person name="Riley R."/>
            <person name="Tritt A."/>
            <person name="Adam C."/>
            <person name="Daum C."/>
            <person name="Floudas D."/>
            <person name="Sun H."/>
            <person name="Yadav J.S."/>
            <person name="Pangilinan J."/>
            <person name="Larsson K.H."/>
            <person name="Matsuura K."/>
            <person name="Barry K."/>
            <person name="Labutti K."/>
            <person name="Kuo R."/>
            <person name="Ohm R.A."/>
            <person name="Bhattacharya S.S."/>
            <person name="Shirouzu T."/>
            <person name="Yoshinaga Y."/>
            <person name="Martin F.M."/>
            <person name="Grigoriev I.V."/>
            <person name="Hibbett D.S."/>
        </authorList>
    </citation>
    <scope>NUCLEOTIDE SEQUENCE [LARGE SCALE GENOMIC DNA]</scope>
    <source>
        <strain evidence="2 3">HHB12029</strain>
    </source>
</reference>
<evidence type="ECO:0000313" key="3">
    <source>
        <dbReference type="Proteomes" id="UP000077266"/>
    </source>
</evidence>
<dbReference type="Proteomes" id="UP000077266">
    <property type="component" value="Unassembled WGS sequence"/>
</dbReference>
<evidence type="ECO:0000256" key="1">
    <source>
        <dbReference type="SAM" id="MobiDB-lite"/>
    </source>
</evidence>
<feature type="region of interest" description="Disordered" evidence="1">
    <location>
        <begin position="1"/>
        <end position="46"/>
    </location>
</feature>
<proteinExistence type="predicted"/>
<protein>
    <submittedName>
        <fullName evidence="2">Uncharacterized protein</fullName>
    </submittedName>
</protein>
<name>A0A165LWM6_EXIGL</name>
<dbReference type="AlphaFoldDB" id="A0A165LWM6"/>